<evidence type="ECO:0000256" key="5">
    <source>
        <dbReference type="ARBA" id="ARBA00025466"/>
    </source>
</evidence>
<dbReference type="STRING" id="456900.A0A151IG11"/>
<accession>A0A151IG11</accession>
<evidence type="ECO:0000313" key="8">
    <source>
        <dbReference type="EMBL" id="KYN00156.1"/>
    </source>
</evidence>
<gene>
    <name evidence="8" type="ORF">ALC62_09090</name>
</gene>
<evidence type="ECO:0000256" key="3">
    <source>
        <dbReference type="ARBA" id="ARBA00023015"/>
    </source>
</evidence>
<evidence type="ECO:0000256" key="1">
    <source>
        <dbReference type="ARBA" id="ARBA00011764"/>
    </source>
</evidence>
<dbReference type="AlphaFoldDB" id="A0A151IG11"/>
<keyword evidence="6" id="KW-0472">Membrane</keyword>
<feature type="transmembrane region" description="Helical" evidence="6">
    <location>
        <begin position="101"/>
        <end position="122"/>
    </location>
</feature>
<sequence>MSCNKKQLSVKDNPNKKRLPNFSAEEKMTLIEIIESKKHIIENKQTDAVNIKEKEKCWLNISREFNSRCIEANRNVTSLKNCWDNLKKRTRKHFAEIRKEVFATGIALSMFIIRYILAYISIN</sequence>
<protein>
    <recommendedName>
        <fullName evidence="2">Regulatory protein zeste</fullName>
    </recommendedName>
</protein>
<keyword evidence="6" id="KW-1133">Transmembrane helix</keyword>
<dbReference type="PANTHER" id="PTHR21411">
    <property type="entry name" value="APONTIC"/>
    <property type="match status" value="1"/>
</dbReference>
<evidence type="ECO:0000256" key="4">
    <source>
        <dbReference type="ARBA" id="ARBA00023163"/>
    </source>
</evidence>
<reference evidence="8 9" key="1">
    <citation type="submission" date="2016-03" db="EMBL/GenBank/DDBJ databases">
        <title>Cyphomyrmex costatus WGS genome.</title>
        <authorList>
            <person name="Nygaard S."/>
            <person name="Hu H."/>
            <person name="Boomsma J."/>
            <person name="Zhang G."/>
        </authorList>
    </citation>
    <scope>NUCLEOTIDE SEQUENCE [LARGE SCALE GENOMIC DNA]</scope>
    <source>
        <strain evidence="8">MS0001</strain>
        <tissue evidence="8">Whole body</tissue>
    </source>
</reference>
<keyword evidence="9" id="KW-1185">Reference proteome</keyword>
<comment type="subunit">
    <text evidence="1">Self-associates forming complexes of several hundred monomers.</text>
</comment>
<evidence type="ECO:0000256" key="6">
    <source>
        <dbReference type="SAM" id="Phobius"/>
    </source>
</evidence>
<evidence type="ECO:0000259" key="7">
    <source>
        <dbReference type="Pfam" id="PF13873"/>
    </source>
</evidence>
<dbReference type="InterPro" id="IPR028002">
    <property type="entry name" value="Myb_DNA-bind_5"/>
</dbReference>
<comment type="function">
    <text evidence="5">Involved in transvection phenomena (= synapsis-dependent gene expression), where the synaptic pairing of chromosomes carrying genes with which zeste interacts influences the expression of these genes. Zeste binds to DNA and stimulates transcription from a nearby promoter.</text>
</comment>
<organism evidence="8 9">
    <name type="scientific">Cyphomyrmex costatus</name>
    <dbReference type="NCBI Taxonomy" id="456900"/>
    <lineage>
        <taxon>Eukaryota</taxon>
        <taxon>Metazoa</taxon>
        <taxon>Ecdysozoa</taxon>
        <taxon>Arthropoda</taxon>
        <taxon>Hexapoda</taxon>
        <taxon>Insecta</taxon>
        <taxon>Pterygota</taxon>
        <taxon>Neoptera</taxon>
        <taxon>Endopterygota</taxon>
        <taxon>Hymenoptera</taxon>
        <taxon>Apocrita</taxon>
        <taxon>Aculeata</taxon>
        <taxon>Formicoidea</taxon>
        <taxon>Formicidae</taxon>
        <taxon>Myrmicinae</taxon>
        <taxon>Cyphomyrmex</taxon>
    </lineage>
</organism>
<keyword evidence="3" id="KW-0805">Transcription regulation</keyword>
<dbReference type="PANTHER" id="PTHR21411:SF0">
    <property type="entry name" value="REGULATORY PROTEIN ZESTE"/>
    <property type="match status" value="1"/>
</dbReference>
<dbReference type="Proteomes" id="UP000078542">
    <property type="component" value="Unassembled WGS sequence"/>
</dbReference>
<keyword evidence="4" id="KW-0804">Transcription</keyword>
<dbReference type="Pfam" id="PF13873">
    <property type="entry name" value="Myb_DNA-bind_5"/>
    <property type="match status" value="1"/>
</dbReference>
<proteinExistence type="predicted"/>
<name>A0A151IG11_9HYME</name>
<evidence type="ECO:0000256" key="2">
    <source>
        <dbReference type="ARBA" id="ARBA00016807"/>
    </source>
</evidence>
<keyword evidence="6" id="KW-0812">Transmembrane</keyword>
<dbReference type="EMBL" id="KQ977745">
    <property type="protein sequence ID" value="KYN00156.1"/>
    <property type="molecule type" value="Genomic_DNA"/>
</dbReference>
<feature type="domain" description="Myb/SANT-like DNA-binding" evidence="7">
    <location>
        <begin position="18"/>
        <end position="95"/>
    </location>
</feature>
<evidence type="ECO:0000313" key="9">
    <source>
        <dbReference type="Proteomes" id="UP000078542"/>
    </source>
</evidence>